<dbReference type="OrthoDB" id="9788336at2"/>
<evidence type="ECO:0000256" key="5">
    <source>
        <dbReference type="ARBA" id="ARBA00023274"/>
    </source>
</evidence>
<reference evidence="9 11" key="1">
    <citation type="submission" date="2019-09" db="EMBL/GenBank/DDBJ databases">
        <title>Genome sequence of Clostridium sp. EA1.</title>
        <authorList>
            <person name="Poehlein A."/>
            <person name="Bengelsdorf F.R."/>
            <person name="Daniel R."/>
        </authorList>
    </citation>
    <scope>NUCLEOTIDE SEQUENCE [LARGE SCALE GENOMIC DNA]</scope>
    <source>
        <strain evidence="9 11">EA1</strain>
    </source>
</reference>
<dbReference type="Proteomes" id="UP000469440">
    <property type="component" value="Unassembled WGS sequence"/>
</dbReference>
<keyword evidence="2 7" id="KW-0699">rRNA-binding</keyword>
<dbReference type="GO" id="GO:0005840">
    <property type="term" value="C:ribosome"/>
    <property type="evidence" value="ECO:0007669"/>
    <property type="project" value="UniProtKB-KW"/>
</dbReference>
<dbReference type="GO" id="GO:0006412">
    <property type="term" value="P:translation"/>
    <property type="evidence" value="ECO:0007669"/>
    <property type="project" value="UniProtKB-UniRule"/>
</dbReference>
<evidence type="ECO:0000256" key="2">
    <source>
        <dbReference type="ARBA" id="ARBA00022730"/>
    </source>
</evidence>
<dbReference type="Proteomes" id="UP000515909">
    <property type="component" value="Chromosome"/>
</dbReference>
<dbReference type="InterPro" id="IPR020594">
    <property type="entry name" value="Ribosomal_bL9_bac/chp"/>
</dbReference>
<dbReference type="AlphaFoldDB" id="A0A6N8I3Z0"/>
<feature type="domain" description="Ribosomal protein L9" evidence="8">
    <location>
        <begin position="13"/>
        <end position="40"/>
    </location>
</feature>
<dbReference type="PANTHER" id="PTHR21368">
    <property type="entry name" value="50S RIBOSOMAL PROTEIN L9"/>
    <property type="match status" value="1"/>
</dbReference>
<comment type="similarity">
    <text evidence="1 7">Belongs to the bacterial ribosomal protein bL9 family.</text>
</comment>
<dbReference type="HAMAP" id="MF_00503">
    <property type="entry name" value="Ribosomal_bL9"/>
    <property type="match status" value="1"/>
</dbReference>
<dbReference type="GO" id="GO:0003735">
    <property type="term" value="F:structural constituent of ribosome"/>
    <property type="evidence" value="ECO:0007669"/>
    <property type="project" value="InterPro"/>
</dbReference>
<dbReference type="Pfam" id="PF03948">
    <property type="entry name" value="Ribosomal_L9_C"/>
    <property type="match status" value="1"/>
</dbReference>
<dbReference type="KEGG" id="cfem:HCR03_03650"/>
<dbReference type="GO" id="GO:1990904">
    <property type="term" value="C:ribonucleoprotein complex"/>
    <property type="evidence" value="ECO:0007669"/>
    <property type="project" value="UniProtKB-KW"/>
</dbReference>
<dbReference type="SUPFAM" id="SSF55658">
    <property type="entry name" value="L9 N-domain-like"/>
    <property type="match status" value="1"/>
</dbReference>
<dbReference type="Gene3D" id="3.10.430.100">
    <property type="entry name" value="Ribosomal protein L9, C-terminal domain"/>
    <property type="match status" value="1"/>
</dbReference>
<evidence type="ECO:0000313" key="12">
    <source>
        <dbReference type="Proteomes" id="UP000515909"/>
    </source>
</evidence>
<dbReference type="InterPro" id="IPR000244">
    <property type="entry name" value="Ribosomal_bL9"/>
</dbReference>
<evidence type="ECO:0000313" key="11">
    <source>
        <dbReference type="Proteomes" id="UP000469440"/>
    </source>
</evidence>
<evidence type="ECO:0000256" key="6">
    <source>
        <dbReference type="ARBA" id="ARBA00035292"/>
    </source>
</evidence>
<dbReference type="PROSITE" id="PS00651">
    <property type="entry name" value="RIBOSOMAL_L9"/>
    <property type="match status" value="1"/>
</dbReference>
<name>A0A6N8I3Z0_9FIRM</name>
<dbReference type="RefSeq" id="WP_066644050.1">
    <property type="nucleotide sequence ID" value="NZ_CP060286.1"/>
</dbReference>
<keyword evidence="11" id="KW-1185">Reference proteome</keyword>
<dbReference type="EMBL" id="VWXL01000106">
    <property type="protein sequence ID" value="MVB12851.1"/>
    <property type="molecule type" value="Genomic_DNA"/>
</dbReference>
<comment type="function">
    <text evidence="7">Binds to the 23S rRNA.</text>
</comment>
<reference evidence="10 12" key="2">
    <citation type="submission" date="2020-08" db="EMBL/GenBank/DDBJ databases">
        <title>The isolate Caproiciproducens sp. 7D4C2 produces n-caproate at mildly acidic conditions from hexoses: genome and rBOX comparison with related strains and chain-elongating bacteria.</title>
        <authorList>
            <person name="Esquivel-Elizondo S."/>
            <person name="Bagci C."/>
            <person name="Temovska M."/>
            <person name="Jeon B.S."/>
            <person name="Bessarab I."/>
            <person name="Williams R.B.H."/>
            <person name="Huson D.H."/>
            <person name="Angenent L.T."/>
        </authorList>
    </citation>
    <scope>NUCLEOTIDE SEQUENCE [LARGE SCALE GENOMIC DNA]</scope>
    <source>
        <strain evidence="10 12">7D4C2</strain>
    </source>
</reference>
<dbReference type="InterPro" id="IPR020070">
    <property type="entry name" value="Ribosomal_bL9_N"/>
</dbReference>
<dbReference type="SUPFAM" id="SSF55653">
    <property type="entry name" value="Ribosomal protein L9 C-domain"/>
    <property type="match status" value="1"/>
</dbReference>
<keyword evidence="4 7" id="KW-0689">Ribosomal protein</keyword>
<dbReference type="Gene3D" id="3.40.5.10">
    <property type="entry name" value="Ribosomal protein L9, N-terminal domain"/>
    <property type="match status" value="1"/>
</dbReference>
<dbReference type="GO" id="GO:0019843">
    <property type="term" value="F:rRNA binding"/>
    <property type="evidence" value="ECO:0007669"/>
    <property type="project" value="UniProtKB-UniRule"/>
</dbReference>
<evidence type="ECO:0000256" key="4">
    <source>
        <dbReference type="ARBA" id="ARBA00022980"/>
    </source>
</evidence>
<dbReference type="InterPro" id="IPR009027">
    <property type="entry name" value="Ribosomal_bL9/RNase_H1_N"/>
</dbReference>
<evidence type="ECO:0000259" key="8">
    <source>
        <dbReference type="PROSITE" id="PS00651"/>
    </source>
</evidence>
<evidence type="ECO:0000313" key="9">
    <source>
        <dbReference type="EMBL" id="MVB12851.1"/>
    </source>
</evidence>
<organism evidence="9 11">
    <name type="scientific">Caproicibacter fermentans</name>
    <dbReference type="NCBI Taxonomy" id="2576756"/>
    <lineage>
        <taxon>Bacteria</taxon>
        <taxon>Bacillati</taxon>
        <taxon>Bacillota</taxon>
        <taxon>Clostridia</taxon>
        <taxon>Eubacteriales</taxon>
        <taxon>Acutalibacteraceae</taxon>
        <taxon>Caproicibacter</taxon>
    </lineage>
</organism>
<dbReference type="InterPro" id="IPR036791">
    <property type="entry name" value="Ribosomal_bL9_C_sf"/>
</dbReference>
<evidence type="ECO:0000256" key="7">
    <source>
        <dbReference type="HAMAP-Rule" id="MF_00503"/>
    </source>
</evidence>
<evidence type="ECO:0000256" key="1">
    <source>
        <dbReference type="ARBA" id="ARBA00010605"/>
    </source>
</evidence>
<dbReference type="Pfam" id="PF01281">
    <property type="entry name" value="Ribosomal_L9_N"/>
    <property type="match status" value="1"/>
</dbReference>
<evidence type="ECO:0000313" key="10">
    <source>
        <dbReference type="EMBL" id="QNK41390.1"/>
    </source>
</evidence>
<dbReference type="EMBL" id="CP060286">
    <property type="protein sequence ID" value="QNK41390.1"/>
    <property type="molecule type" value="Genomic_DNA"/>
</dbReference>
<dbReference type="InterPro" id="IPR020069">
    <property type="entry name" value="Ribosomal_bL9_C"/>
</dbReference>
<accession>A0A7G8TCP9</accession>
<evidence type="ECO:0000256" key="3">
    <source>
        <dbReference type="ARBA" id="ARBA00022884"/>
    </source>
</evidence>
<dbReference type="InterPro" id="IPR036935">
    <property type="entry name" value="Ribosomal_bL9_N_sf"/>
</dbReference>
<dbReference type="NCBIfam" id="TIGR00158">
    <property type="entry name" value="L9"/>
    <property type="match status" value="1"/>
</dbReference>
<gene>
    <name evidence="7 9" type="primary">rplI</name>
    <name evidence="9" type="ORF">CAFE_35970</name>
    <name evidence="10" type="ORF">HCR03_03650</name>
</gene>
<keyword evidence="3 7" id="KW-0694">RNA-binding</keyword>
<keyword evidence="5 7" id="KW-0687">Ribonucleoprotein</keyword>
<sequence length="149" mass="16323">MKVVLLQDVKGSGKRGELIQVSDGYARNFLLPRKLAKEANAQVMSELKSAESAKKWRIQKEMEDAQAAAASISGKTVRLFAKAGQGGRLFGSITAKEVADELKKSFHVDVDKRKIALDGDIRAFGTYECEVKLYSGVTAKIYVLVGEQQ</sequence>
<protein>
    <recommendedName>
        <fullName evidence="6 7">Large ribosomal subunit protein bL9</fullName>
    </recommendedName>
</protein>
<accession>A0A6N8I3Z0</accession>
<proteinExistence type="inferred from homology"/>